<evidence type="ECO:0000313" key="1">
    <source>
        <dbReference type="EMBL" id="KAJ3990671.1"/>
    </source>
</evidence>
<organism evidence="1 2">
    <name type="scientific">Lentinula boryana</name>
    <dbReference type="NCBI Taxonomy" id="40481"/>
    <lineage>
        <taxon>Eukaryota</taxon>
        <taxon>Fungi</taxon>
        <taxon>Dikarya</taxon>
        <taxon>Basidiomycota</taxon>
        <taxon>Agaricomycotina</taxon>
        <taxon>Agaricomycetes</taxon>
        <taxon>Agaricomycetidae</taxon>
        <taxon>Agaricales</taxon>
        <taxon>Marasmiineae</taxon>
        <taxon>Omphalotaceae</taxon>
        <taxon>Lentinula</taxon>
    </lineage>
</organism>
<sequence length="106" mass="12333">FVETNESTKQPNIKLVSVKKFSKIVRNTDDPTSLLHFFDNSTTEFINSFSTDTPPPEPPPKTSDFDYKSFIPKKYMDWAETVFNPSEFEKLPQHRPFDIDIELEEG</sequence>
<dbReference type="EMBL" id="MU791673">
    <property type="protein sequence ID" value="KAJ3990671.1"/>
    <property type="molecule type" value="Genomic_DNA"/>
</dbReference>
<dbReference type="Proteomes" id="UP001163828">
    <property type="component" value="Unassembled WGS sequence"/>
</dbReference>
<evidence type="ECO:0008006" key="3">
    <source>
        <dbReference type="Google" id="ProtNLM"/>
    </source>
</evidence>
<comment type="caution">
    <text evidence="1">The sequence shown here is derived from an EMBL/GenBank/DDBJ whole genome shotgun (WGS) entry which is preliminary data.</text>
</comment>
<feature type="non-terminal residue" evidence="1">
    <location>
        <position position="1"/>
    </location>
</feature>
<name>A0ABQ8PW54_9AGAR</name>
<feature type="non-terminal residue" evidence="1">
    <location>
        <position position="106"/>
    </location>
</feature>
<proteinExistence type="predicted"/>
<evidence type="ECO:0000313" key="2">
    <source>
        <dbReference type="Proteomes" id="UP001163828"/>
    </source>
</evidence>
<reference evidence="1" key="1">
    <citation type="submission" date="2022-08" db="EMBL/GenBank/DDBJ databases">
        <authorList>
            <consortium name="DOE Joint Genome Institute"/>
            <person name="Min B."/>
            <person name="Riley R."/>
            <person name="Sierra-Patev S."/>
            <person name="Naranjo-Ortiz M."/>
            <person name="Looney B."/>
            <person name="Konkel Z."/>
            <person name="Slot J.C."/>
            <person name="Sakamoto Y."/>
            <person name="Steenwyk J.L."/>
            <person name="Rokas A."/>
            <person name="Carro J."/>
            <person name="Camarero S."/>
            <person name="Ferreira P."/>
            <person name="Molpeceres G."/>
            <person name="Ruiz-Duenas F.J."/>
            <person name="Serrano A."/>
            <person name="Henrissat B."/>
            <person name="Drula E."/>
            <person name="Hughes K.W."/>
            <person name="Mata J.L."/>
            <person name="Ishikawa N.K."/>
            <person name="Vargas-Isla R."/>
            <person name="Ushijima S."/>
            <person name="Smith C.A."/>
            <person name="Ahrendt S."/>
            <person name="Andreopoulos W."/>
            <person name="He G."/>
            <person name="Labutti K."/>
            <person name="Lipzen A."/>
            <person name="Ng V."/>
            <person name="Sandor L."/>
            <person name="Barry K."/>
            <person name="Martinez A.T."/>
            <person name="Xiao Y."/>
            <person name="Gibbons J.G."/>
            <person name="Terashima K."/>
            <person name="Hibbett D.S."/>
            <person name="Grigoriev I.V."/>
        </authorList>
    </citation>
    <scope>NUCLEOTIDE SEQUENCE</scope>
    <source>
        <strain evidence="1">TFB10827</strain>
    </source>
</reference>
<keyword evidence="2" id="KW-1185">Reference proteome</keyword>
<protein>
    <recommendedName>
        <fullName evidence="3">AGC-kinase C-terminal domain-containing protein</fullName>
    </recommendedName>
</protein>
<accession>A0ABQ8PW54</accession>
<gene>
    <name evidence="1" type="ORF">F5050DRAFT_1538498</name>
</gene>